<evidence type="ECO:0000256" key="4">
    <source>
        <dbReference type="ARBA" id="ARBA00023163"/>
    </source>
</evidence>
<dbReference type="InterPro" id="IPR003316">
    <property type="entry name" value="E2F_WHTH_DNA-bd_dom"/>
</dbReference>
<dbReference type="GO" id="GO:0000978">
    <property type="term" value="F:RNA polymerase II cis-regulatory region sequence-specific DNA binding"/>
    <property type="evidence" value="ECO:0007669"/>
    <property type="project" value="InterPro"/>
</dbReference>
<dbReference type="SUPFAM" id="SSF46785">
    <property type="entry name" value="Winged helix' DNA-binding domain"/>
    <property type="match status" value="2"/>
</dbReference>
<comment type="similarity">
    <text evidence="1 5">Belongs to the E2F/DP family.</text>
</comment>
<comment type="caution">
    <text evidence="8">The sequence shown here is derived from an EMBL/GenBank/DDBJ whole genome shotgun (WGS) entry which is preliminary data.</text>
</comment>
<sequence>MSSRLREKRAVTEVTDDEDYKVPSRKDKSLGALCDKIMRRYGSSRAESHTICLDESKAVFGVERRRMYDIMNVLERLSIVSRQHKNTYTWHGLQCIPAALTKLRIPANAADEDNQQHAGHGDQDLKANQRRLYDILNILKALGLIEQLQSGQKAPLRWQGPLPDDLSLLDQHQSAARLPHRKPHSQSTQKRQQRPSAVGRVATARAPESSISVRSREERGVASILSRDLPSHDSFSEARGSRARNQAAQEDHDDWQQPTKRRAGHAGSQCHFTHVHVSDGNEDTHSAFVPLAGMHPTSPHNSWRPHSQMLPQRHSRFVQETEMCVDPVPQDHTVPMNWVPQGISDAPANSFNQADASPHLLHVYRGDAYLHESHDPAPAPADQVLVPAKAVLVSPSLYMLPRADHIQTRQLRSDSISENGLSPHQGASRPIWHSLPVPLMHAV</sequence>
<dbReference type="SMART" id="SM01372">
    <property type="entry name" value="E2F_TDP"/>
    <property type="match status" value="1"/>
</dbReference>
<keyword evidence="9" id="KW-1185">Reference proteome</keyword>
<evidence type="ECO:0000259" key="7">
    <source>
        <dbReference type="SMART" id="SM01372"/>
    </source>
</evidence>
<dbReference type="GO" id="GO:0000981">
    <property type="term" value="F:DNA-binding transcription factor activity, RNA polymerase II-specific"/>
    <property type="evidence" value="ECO:0007669"/>
    <property type="project" value="TreeGrafter"/>
</dbReference>
<organism evidence="8 9">
    <name type="scientific">Symbiochloris irregularis</name>
    <dbReference type="NCBI Taxonomy" id="706552"/>
    <lineage>
        <taxon>Eukaryota</taxon>
        <taxon>Viridiplantae</taxon>
        <taxon>Chlorophyta</taxon>
        <taxon>core chlorophytes</taxon>
        <taxon>Trebouxiophyceae</taxon>
        <taxon>Trebouxiales</taxon>
        <taxon>Trebouxiaceae</taxon>
        <taxon>Symbiochloris</taxon>
    </lineage>
</organism>
<feature type="domain" description="E2F/DP family winged-helix DNA-binding" evidence="7">
    <location>
        <begin position="25"/>
        <end position="92"/>
    </location>
</feature>
<evidence type="ECO:0000256" key="6">
    <source>
        <dbReference type="SAM" id="MobiDB-lite"/>
    </source>
</evidence>
<evidence type="ECO:0000256" key="2">
    <source>
        <dbReference type="ARBA" id="ARBA00023015"/>
    </source>
</evidence>
<feature type="region of interest" description="Disordered" evidence="6">
    <location>
        <begin position="174"/>
        <end position="266"/>
    </location>
</feature>
<evidence type="ECO:0000256" key="3">
    <source>
        <dbReference type="ARBA" id="ARBA00023125"/>
    </source>
</evidence>
<dbReference type="InterPro" id="IPR036390">
    <property type="entry name" value="WH_DNA-bd_sf"/>
</dbReference>
<dbReference type="EMBL" id="JALJOQ010000001">
    <property type="protein sequence ID" value="KAK9815044.1"/>
    <property type="molecule type" value="Genomic_DNA"/>
</dbReference>
<dbReference type="Gene3D" id="1.10.10.10">
    <property type="entry name" value="Winged helix-like DNA-binding domain superfamily/Winged helix DNA-binding domain"/>
    <property type="match status" value="2"/>
</dbReference>
<evidence type="ECO:0000256" key="1">
    <source>
        <dbReference type="ARBA" id="ARBA00010940"/>
    </source>
</evidence>
<comment type="subcellular location">
    <subcellularLocation>
        <location evidence="5">Nucleus</location>
    </subcellularLocation>
</comment>
<keyword evidence="5" id="KW-0539">Nucleus</keyword>
<evidence type="ECO:0000313" key="8">
    <source>
        <dbReference type="EMBL" id="KAK9815044.1"/>
    </source>
</evidence>
<evidence type="ECO:0000313" key="9">
    <source>
        <dbReference type="Proteomes" id="UP001465755"/>
    </source>
</evidence>
<dbReference type="InterPro" id="IPR036388">
    <property type="entry name" value="WH-like_DNA-bd_sf"/>
</dbReference>
<keyword evidence="4 5" id="KW-0804">Transcription</keyword>
<evidence type="ECO:0000256" key="5">
    <source>
        <dbReference type="RuleBase" id="RU003796"/>
    </source>
</evidence>
<proteinExistence type="inferred from homology"/>
<reference evidence="8 9" key="1">
    <citation type="journal article" date="2024" name="Nat. Commun.">
        <title>Phylogenomics reveals the evolutionary origins of lichenization in chlorophyte algae.</title>
        <authorList>
            <person name="Puginier C."/>
            <person name="Libourel C."/>
            <person name="Otte J."/>
            <person name="Skaloud P."/>
            <person name="Haon M."/>
            <person name="Grisel S."/>
            <person name="Petersen M."/>
            <person name="Berrin J.G."/>
            <person name="Delaux P.M."/>
            <person name="Dal Grande F."/>
            <person name="Keller J."/>
        </authorList>
    </citation>
    <scope>NUCLEOTIDE SEQUENCE [LARGE SCALE GENOMIC DNA]</scope>
    <source>
        <strain evidence="8 9">SAG 2036</strain>
    </source>
</reference>
<keyword evidence="2 5" id="KW-0805">Transcription regulation</keyword>
<feature type="compositionally biased region" description="Basic and acidic residues" evidence="6">
    <location>
        <begin position="229"/>
        <end position="240"/>
    </location>
</feature>
<dbReference type="Proteomes" id="UP001465755">
    <property type="component" value="Unassembled WGS sequence"/>
</dbReference>
<protein>
    <recommendedName>
        <fullName evidence="7">E2F/DP family winged-helix DNA-binding domain-containing protein</fullName>
    </recommendedName>
</protein>
<keyword evidence="3 5" id="KW-0238">DNA-binding</keyword>
<name>A0AAW1Q3V9_9CHLO</name>
<dbReference type="AlphaFoldDB" id="A0AAW1Q3V9"/>
<gene>
    <name evidence="8" type="ORF">WJX73_005791</name>
</gene>
<dbReference type="PANTHER" id="PTHR12081">
    <property type="entry name" value="TRANSCRIPTION FACTOR E2F"/>
    <property type="match status" value="1"/>
</dbReference>
<dbReference type="PANTHER" id="PTHR12081:SF7">
    <property type="entry name" value="TRANSCRIPTION FACTOR EFL-3"/>
    <property type="match status" value="1"/>
</dbReference>
<accession>A0AAW1Q3V9</accession>
<dbReference type="GO" id="GO:0090575">
    <property type="term" value="C:RNA polymerase II transcription regulator complex"/>
    <property type="evidence" value="ECO:0007669"/>
    <property type="project" value="TreeGrafter"/>
</dbReference>
<dbReference type="Pfam" id="PF02319">
    <property type="entry name" value="WHD_E2F_TDP"/>
    <property type="match status" value="2"/>
</dbReference>
<dbReference type="InterPro" id="IPR015633">
    <property type="entry name" value="E2F"/>
</dbReference>